<proteinExistence type="inferred from homology"/>
<evidence type="ECO:0000256" key="1">
    <source>
        <dbReference type="ARBA" id="ARBA00009437"/>
    </source>
</evidence>
<dbReference type="CDD" id="cd05466">
    <property type="entry name" value="PBP2_LTTR_substrate"/>
    <property type="match status" value="1"/>
</dbReference>
<dbReference type="GO" id="GO:0000976">
    <property type="term" value="F:transcription cis-regulatory region binding"/>
    <property type="evidence" value="ECO:0007669"/>
    <property type="project" value="TreeGrafter"/>
</dbReference>
<dbReference type="InterPro" id="IPR005119">
    <property type="entry name" value="LysR_subst-bd"/>
</dbReference>
<dbReference type="Gene3D" id="1.10.10.10">
    <property type="entry name" value="Winged helix-like DNA-binding domain superfamily/Winged helix DNA-binding domain"/>
    <property type="match status" value="1"/>
</dbReference>
<evidence type="ECO:0000256" key="2">
    <source>
        <dbReference type="ARBA" id="ARBA00023015"/>
    </source>
</evidence>
<name>A0A1T4L6R1_9FIRM</name>
<dbReference type="Pfam" id="PF00126">
    <property type="entry name" value="HTH_1"/>
    <property type="match status" value="1"/>
</dbReference>
<dbReference type="EMBL" id="FUXA01000005">
    <property type="protein sequence ID" value="SJZ50406.1"/>
    <property type="molecule type" value="Genomic_DNA"/>
</dbReference>
<dbReference type="InterPro" id="IPR000847">
    <property type="entry name" value="LysR_HTH_N"/>
</dbReference>
<keyword evidence="4" id="KW-0804">Transcription</keyword>
<evidence type="ECO:0000313" key="7">
    <source>
        <dbReference type="Proteomes" id="UP000189857"/>
    </source>
</evidence>
<dbReference type="GO" id="GO:0003700">
    <property type="term" value="F:DNA-binding transcription factor activity"/>
    <property type="evidence" value="ECO:0007669"/>
    <property type="project" value="InterPro"/>
</dbReference>
<keyword evidence="2" id="KW-0805">Transcription regulation</keyword>
<organism evidence="6 7">
    <name type="scientific">Eubacterium ruminantium</name>
    <dbReference type="NCBI Taxonomy" id="42322"/>
    <lineage>
        <taxon>Bacteria</taxon>
        <taxon>Bacillati</taxon>
        <taxon>Bacillota</taxon>
        <taxon>Clostridia</taxon>
        <taxon>Eubacteriales</taxon>
        <taxon>Eubacteriaceae</taxon>
        <taxon>Eubacterium</taxon>
    </lineage>
</organism>
<dbReference type="Proteomes" id="UP000189857">
    <property type="component" value="Unassembled WGS sequence"/>
</dbReference>
<dbReference type="AlphaFoldDB" id="A0A1T4L6R1"/>
<comment type="similarity">
    <text evidence="1">Belongs to the LysR transcriptional regulatory family.</text>
</comment>
<evidence type="ECO:0000256" key="4">
    <source>
        <dbReference type="ARBA" id="ARBA00023163"/>
    </source>
</evidence>
<dbReference type="SUPFAM" id="SSF53850">
    <property type="entry name" value="Periplasmic binding protein-like II"/>
    <property type="match status" value="1"/>
</dbReference>
<dbReference type="Gene3D" id="3.40.190.290">
    <property type="match status" value="1"/>
</dbReference>
<sequence length="281" mass="32800">MDIEMIKTFLILANNMSFTKTANQMFVAQSTVTNRITELERELKTTLFYRTNRTVKLTPEGEIYKEYAEKIISLTEKSLAEMSSVKKYKNNLRIGSTDSIYEGHLASLILKYKKNNPDNSLRISIGLSNHLIEQLQGDFLDVVFSYIPLRKLSYHSELYKQDSLVLVTDRNNKKYAKGITAEKLTEINYLMCNFALRDVGQFIRNLFPRFHQFELEIDDCMKIVPYLVGQNNYTFLPKHMAETYIGEKKLREIPLLDFSTPVINSYIIYKDSMKERVSEVF</sequence>
<evidence type="ECO:0000256" key="3">
    <source>
        <dbReference type="ARBA" id="ARBA00023125"/>
    </source>
</evidence>
<evidence type="ECO:0000259" key="5">
    <source>
        <dbReference type="PROSITE" id="PS50931"/>
    </source>
</evidence>
<reference evidence="6 7" key="1">
    <citation type="submission" date="2017-02" db="EMBL/GenBank/DDBJ databases">
        <authorList>
            <person name="Peterson S.W."/>
        </authorList>
    </citation>
    <scope>NUCLEOTIDE SEQUENCE [LARGE SCALE GENOMIC DNA]</scope>
    <source>
        <strain evidence="6 7">ATCC 17233</strain>
    </source>
</reference>
<accession>A0A1T4L6R1</accession>
<gene>
    <name evidence="6" type="ORF">SAMN02745110_00701</name>
</gene>
<dbReference type="FunFam" id="1.10.10.10:FF:000001">
    <property type="entry name" value="LysR family transcriptional regulator"/>
    <property type="match status" value="1"/>
</dbReference>
<dbReference type="InterPro" id="IPR036388">
    <property type="entry name" value="WH-like_DNA-bd_sf"/>
</dbReference>
<dbReference type="PROSITE" id="PS50931">
    <property type="entry name" value="HTH_LYSR"/>
    <property type="match status" value="1"/>
</dbReference>
<protein>
    <submittedName>
        <fullName evidence="6">LysR family transcriptional regulator, repressor for citA</fullName>
    </submittedName>
</protein>
<dbReference type="PANTHER" id="PTHR30126:SF40">
    <property type="entry name" value="HTH-TYPE TRANSCRIPTIONAL REGULATOR GLTR"/>
    <property type="match status" value="1"/>
</dbReference>
<feature type="domain" description="HTH lysR-type" evidence="5">
    <location>
        <begin position="1"/>
        <end position="58"/>
    </location>
</feature>
<dbReference type="SUPFAM" id="SSF46785">
    <property type="entry name" value="Winged helix' DNA-binding domain"/>
    <property type="match status" value="1"/>
</dbReference>
<dbReference type="OrthoDB" id="119203at2"/>
<dbReference type="RefSeq" id="WP_078786441.1">
    <property type="nucleotide sequence ID" value="NZ_CACZYW010000017.1"/>
</dbReference>
<dbReference type="PANTHER" id="PTHR30126">
    <property type="entry name" value="HTH-TYPE TRANSCRIPTIONAL REGULATOR"/>
    <property type="match status" value="1"/>
</dbReference>
<evidence type="ECO:0000313" key="6">
    <source>
        <dbReference type="EMBL" id="SJZ50406.1"/>
    </source>
</evidence>
<keyword evidence="7" id="KW-1185">Reference proteome</keyword>
<dbReference type="Pfam" id="PF03466">
    <property type="entry name" value="LysR_substrate"/>
    <property type="match status" value="1"/>
</dbReference>
<keyword evidence="3" id="KW-0238">DNA-binding</keyword>
<dbReference type="InterPro" id="IPR036390">
    <property type="entry name" value="WH_DNA-bd_sf"/>
</dbReference>